<dbReference type="Proteomes" id="UP000199062">
    <property type="component" value="Unassembled WGS sequence"/>
</dbReference>
<gene>
    <name evidence="2" type="ORF">SAMN05216559_3751</name>
</gene>
<dbReference type="AlphaFoldDB" id="A0A1I6M4B9"/>
<proteinExistence type="predicted"/>
<evidence type="ECO:0000313" key="2">
    <source>
        <dbReference type="EMBL" id="SFS10530.1"/>
    </source>
</evidence>
<organism evidence="2 3">
    <name type="scientific">Halomicrobium zhouii</name>
    <dbReference type="NCBI Taxonomy" id="767519"/>
    <lineage>
        <taxon>Archaea</taxon>
        <taxon>Methanobacteriati</taxon>
        <taxon>Methanobacteriota</taxon>
        <taxon>Stenosarchaea group</taxon>
        <taxon>Halobacteria</taxon>
        <taxon>Halobacteriales</taxon>
        <taxon>Haloarculaceae</taxon>
        <taxon>Halomicrobium</taxon>
    </lineage>
</organism>
<dbReference type="InterPro" id="IPR040624">
    <property type="entry name" value="HalOD1"/>
</dbReference>
<protein>
    <recommendedName>
        <fullName evidence="1">Halobacterial output domain-containing protein</fullName>
    </recommendedName>
</protein>
<dbReference type="OrthoDB" id="205616at2157"/>
<accession>A0A1I6M4B9</accession>
<reference evidence="2 3" key="1">
    <citation type="submission" date="2016-10" db="EMBL/GenBank/DDBJ databases">
        <authorList>
            <person name="de Groot N.N."/>
        </authorList>
    </citation>
    <scope>NUCLEOTIDE SEQUENCE [LARGE SCALE GENOMIC DNA]</scope>
    <source>
        <strain evidence="2 3">CGMCC 1.10457</strain>
    </source>
</reference>
<keyword evidence="3" id="KW-1185">Reference proteome</keyword>
<feature type="domain" description="Halobacterial output" evidence="1">
    <location>
        <begin position="30"/>
        <end position="100"/>
    </location>
</feature>
<evidence type="ECO:0000259" key="1">
    <source>
        <dbReference type="Pfam" id="PF18545"/>
    </source>
</evidence>
<dbReference type="EMBL" id="FOZK01000004">
    <property type="protein sequence ID" value="SFS10530.1"/>
    <property type="molecule type" value="Genomic_DNA"/>
</dbReference>
<name>A0A1I6M4B9_9EURY</name>
<evidence type="ECO:0000313" key="3">
    <source>
        <dbReference type="Proteomes" id="UP000199062"/>
    </source>
</evidence>
<dbReference type="RefSeq" id="WP_089818552.1">
    <property type="nucleotide sequence ID" value="NZ_FOZK01000004.1"/>
</dbReference>
<sequence>MIATYPNTELESLTFDRDSGTYRAEFDQQRTSASAAVTALLSAVRDCAPIELSPLYESVDPDALDSLTRVRSGTNGDVTVSFTVGEDEITVYSYGTVAVTSSNADGLERSTEQPALD</sequence>
<dbReference type="Pfam" id="PF18545">
    <property type="entry name" value="HalOD1"/>
    <property type="match status" value="1"/>
</dbReference>